<sequence length="270" mass="29280">MKTAIVGFFVLQSTSVHGAFEEAEGVEGWVKDHNYFRCLHGAGPVEWSTELEAESQQWADHLATEGGSLVHSGSYSSAPYAGENLAMGYGAAPSVCNGTNSEYNQHCAVWNWYNEYNDFMKGRCDSWKDISGIGHFTAMIWKGIDKIGCAKSGNYYVCQYGHTNCMAEDPTGGSYGGIQCFDGVPSRIANFNIGLCPEDGTCVGCRDDELESDAEARVEQCGAGPVEDTLWERPQEVPSTAAAAANTLNVLLATYVLLFIQILPDHPFAV</sequence>
<proteinExistence type="predicted"/>
<keyword evidence="4" id="KW-1185">Reference proteome</keyword>
<reference evidence="3 4" key="1">
    <citation type="submission" date="2008-07" db="EMBL/GenBank/DDBJ databases">
        <authorList>
            <person name="El-Sayed N."/>
            <person name="Caler E."/>
            <person name="Inman J."/>
            <person name="Amedeo P."/>
            <person name="Hass B."/>
            <person name="Wortman J."/>
        </authorList>
    </citation>
    <scope>NUCLEOTIDE SEQUENCE [LARGE SCALE GENOMIC DNA]</scope>
    <source>
        <strain evidence="4">ATCC 50983 / TXsc</strain>
    </source>
</reference>
<evidence type="ECO:0000313" key="4">
    <source>
        <dbReference type="Proteomes" id="UP000007800"/>
    </source>
</evidence>
<dbReference type="EMBL" id="GG684180">
    <property type="protein sequence ID" value="EER01317.1"/>
    <property type="molecule type" value="Genomic_DNA"/>
</dbReference>
<dbReference type="InterPro" id="IPR001283">
    <property type="entry name" value="CRISP-related"/>
</dbReference>
<evidence type="ECO:0000256" key="1">
    <source>
        <dbReference type="SAM" id="SignalP"/>
    </source>
</evidence>
<dbReference type="SUPFAM" id="SSF55797">
    <property type="entry name" value="PR-1-like"/>
    <property type="match status" value="1"/>
</dbReference>
<dbReference type="GeneID" id="9058876"/>
<evidence type="ECO:0000313" key="3">
    <source>
        <dbReference type="EMBL" id="EER01317.1"/>
    </source>
</evidence>
<keyword evidence="1" id="KW-0732">Signal</keyword>
<evidence type="ECO:0000259" key="2">
    <source>
        <dbReference type="SMART" id="SM00198"/>
    </source>
</evidence>
<name>C5LPJ7_PERM5</name>
<dbReference type="Gene3D" id="3.40.33.10">
    <property type="entry name" value="CAP"/>
    <property type="match status" value="1"/>
</dbReference>
<dbReference type="OrthoDB" id="337038at2759"/>
<feature type="signal peptide" evidence="1">
    <location>
        <begin position="1"/>
        <end position="18"/>
    </location>
</feature>
<protein>
    <submittedName>
        <fullName evidence="3">Cysteine-rich secretory protein 3, putative</fullName>
    </submittedName>
</protein>
<dbReference type="SMART" id="SM00198">
    <property type="entry name" value="SCP"/>
    <property type="match status" value="1"/>
</dbReference>
<organism evidence="4">
    <name type="scientific">Perkinsus marinus (strain ATCC 50983 / TXsc)</name>
    <dbReference type="NCBI Taxonomy" id="423536"/>
    <lineage>
        <taxon>Eukaryota</taxon>
        <taxon>Sar</taxon>
        <taxon>Alveolata</taxon>
        <taxon>Perkinsozoa</taxon>
        <taxon>Perkinsea</taxon>
        <taxon>Perkinsida</taxon>
        <taxon>Perkinsidae</taxon>
        <taxon>Perkinsus</taxon>
    </lineage>
</organism>
<dbReference type="PRINTS" id="PR00837">
    <property type="entry name" value="V5TPXLIKE"/>
</dbReference>
<gene>
    <name evidence="3" type="ORF">Pmar_PMAR004190</name>
</gene>
<feature type="chain" id="PRO_5002952502" evidence="1">
    <location>
        <begin position="19"/>
        <end position="270"/>
    </location>
</feature>
<dbReference type="AlphaFoldDB" id="C5LPJ7"/>
<dbReference type="Pfam" id="PF00188">
    <property type="entry name" value="CAP"/>
    <property type="match status" value="1"/>
</dbReference>
<dbReference type="OMA" id="TNCMAED"/>
<dbReference type="InParanoid" id="C5LPJ7"/>
<feature type="domain" description="SCP" evidence="2">
    <location>
        <begin position="24"/>
        <end position="167"/>
    </location>
</feature>
<dbReference type="RefSeq" id="XP_002768599.1">
    <property type="nucleotide sequence ID" value="XM_002768553.1"/>
</dbReference>
<dbReference type="InterPro" id="IPR014044">
    <property type="entry name" value="CAP_dom"/>
</dbReference>
<dbReference type="Proteomes" id="UP000007800">
    <property type="component" value="Unassembled WGS sequence"/>
</dbReference>
<dbReference type="InterPro" id="IPR035940">
    <property type="entry name" value="CAP_sf"/>
</dbReference>
<dbReference type="PANTHER" id="PTHR10334">
    <property type="entry name" value="CYSTEINE-RICH SECRETORY PROTEIN-RELATED"/>
    <property type="match status" value="1"/>
</dbReference>
<accession>C5LPJ7</accession>